<comment type="caution">
    <text evidence="1">The sequence shown here is derived from an EMBL/GenBank/DDBJ whole genome shotgun (WGS) entry which is preliminary data.</text>
</comment>
<gene>
    <name evidence="1" type="ORF">CAUJ_LOCUS11652</name>
</gene>
<dbReference type="EMBL" id="CAJGYM010000059">
    <property type="protein sequence ID" value="CAD6195733.1"/>
    <property type="molecule type" value="Genomic_DNA"/>
</dbReference>
<dbReference type="Proteomes" id="UP000835052">
    <property type="component" value="Unassembled WGS sequence"/>
</dbReference>
<sequence length="101" mass="11350">MTRLCLPSCCWPSPPSHSPASTARISATTMSALLKDSMGRPKRASSPKKAPFIQAAVDAVNKRLEFNKNIVEFFEYVQKKYNNLPPWLQKVVEGEKKKEKA</sequence>
<accession>A0A8S1HGQ8</accession>
<keyword evidence="2" id="KW-1185">Reference proteome</keyword>
<organism evidence="1 2">
    <name type="scientific">Caenorhabditis auriculariae</name>
    <dbReference type="NCBI Taxonomy" id="2777116"/>
    <lineage>
        <taxon>Eukaryota</taxon>
        <taxon>Metazoa</taxon>
        <taxon>Ecdysozoa</taxon>
        <taxon>Nematoda</taxon>
        <taxon>Chromadorea</taxon>
        <taxon>Rhabditida</taxon>
        <taxon>Rhabditina</taxon>
        <taxon>Rhabditomorpha</taxon>
        <taxon>Rhabditoidea</taxon>
        <taxon>Rhabditidae</taxon>
        <taxon>Peloderinae</taxon>
        <taxon>Caenorhabditis</taxon>
    </lineage>
</organism>
<evidence type="ECO:0000313" key="1">
    <source>
        <dbReference type="EMBL" id="CAD6195733.1"/>
    </source>
</evidence>
<name>A0A8S1HGQ8_9PELO</name>
<proteinExistence type="predicted"/>
<protein>
    <submittedName>
        <fullName evidence="1">Uncharacterized protein</fullName>
    </submittedName>
</protein>
<evidence type="ECO:0000313" key="2">
    <source>
        <dbReference type="Proteomes" id="UP000835052"/>
    </source>
</evidence>
<dbReference type="AlphaFoldDB" id="A0A8S1HGQ8"/>
<reference evidence="1" key="1">
    <citation type="submission" date="2020-10" db="EMBL/GenBank/DDBJ databases">
        <authorList>
            <person name="Kikuchi T."/>
        </authorList>
    </citation>
    <scope>NUCLEOTIDE SEQUENCE</scope>
    <source>
        <strain evidence="1">NKZ352</strain>
    </source>
</reference>